<name>A0A3S1D3Q2_9BACT</name>
<dbReference type="EMBL" id="RIAR02000001">
    <property type="protein sequence ID" value="NSL87731.1"/>
    <property type="molecule type" value="Genomic_DNA"/>
</dbReference>
<dbReference type="InterPro" id="IPR013780">
    <property type="entry name" value="Glyco_hydro_b"/>
</dbReference>
<dbReference type="Gene3D" id="2.60.40.1180">
    <property type="entry name" value="Golgi alpha-mannosidase II"/>
    <property type="match status" value="1"/>
</dbReference>
<organism evidence="1 2">
    <name type="scientific">Chitinophaga solisilvae</name>
    <dbReference type="NCBI Taxonomy" id="1233460"/>
    <lineage>
        <taxon>Bacteria</taxon>
        <taxon>Pseudomonadati</taxon>
        <taxon>Bacteroidota</taxon>
        <taxon>Chitinophagia</taxon>
        <taxon>Chitinophagales</taxon>
        <taxon>Chitinophagaceae</taxon>
        <taxon>Chitinophaga</taxon>
    </lineage>
</organism>
<evidence type="ECO:0000313" key="1">
    <source>
        <dbReference type="EMBL" id="NSL87731.1"/>
    </source>
</evidence>
<reference evidence="1" key="1">
    <citation type="submission" date="2020-05" db="EMBL/GenBank/DDBJ databases">
        <title>Chitinophaga laudate sp. nov., isolated from a tropical peat swamp.</title>
        <authorList>
            <person name="Goh C.B.S."/>
            <person name="Lee M.S."/>
            <person name="Parimannan S."/>
            <person name="Pasbakhsh P."/>
            <person name="Yule C.M."/>
            <person name="Rajandas H."/>
            <person name="Loke S."/>
            <person name="Croft L."/>
            <person name="Tan J.B.L."/>
        </authorList>
    </citation>
    <scope>NUCLEOTIDE SEQUENCE</scope>
    <source>
        <strain evidence="1">Mgbs1</strain>
    </source>
</reference>
<protein>
    <submittedName>
        <fullName evidence="1">Uncharacterized protein</fullName>
    </submittedName>
</protein>
<evidence type="ECO:0000313" key="2">
    <source>
        <dbReference type="Proteomes" id="UP000281028"/>
    </source>
</evidence>
<sequence length="86" mass="9870">MVQPAGDTAHIEMFFTRKRDALYCIVPRYRPQLRIRNYTAPAKAAVTILGSNRRIRWQQQGKDCVIDLSALQPGDINPELFVLKVQ</sequence>
<keyword evidence="2" id="KW-1185">Reference proteome</keyword>
<proteinExistence type="predicted"/>
<comment type="caution">
    <text evidence="1">The sequence shown here is derived from an EMBL/GenBank/DDBJ whole genome shotgun (WGS) entry which is preliminary data.</text>
</comment>
<accession>A0A3S1D3Q2</accession>
<dbReference type="OrthoDB" id="107551at2"/>
<gene>
    <name evidence="1" type="ORF">ECE50_012860</name>
</gene>
<dbReference type="Proteomes" id="UP000281028">
    <property type="component" value="Unassembled WGS sequence"/>
</dbReference>
<dbReference type="AlphaFoldDB" id="A0A3S1D3Q2"/>